<feature type="transmembrane region" description="Helical" evidence="1">
    <location>
        <begin position="51"/>
        <end position="70"/>
    </location>
</feature>
<keyword evidence="1" id="KW-0812">Transmembrane</keyword>
<comment type="caution">
    <text evidence="2">The sequence shown here is derived from an EMBL/GenBank/DDBJ whole genome shotgun (WGS) entry which is preliminary data.</text>
</comment>
<evidence type="ECO:0000256" key="1">
    <source>
        <dbReference type="SAM" id="Phobius"/>
    </source>
</evidence>
<sequence length="247" mass="27320">MDCFISIERRRRQVPYLWAYAFISQVLPISFAVNLFFLTMLLTPVPNPSKVIWTPSPMLQIASLAAYYGFAALLPRVTGTEAFIGVVVTARLLLFCPIFLPMVVPSSFGSKVLKVRDAYRACYGSTLCIGGGWMMLTIIETTVALMEEGIESLKFPASINDSHAVKALAYVFVGLGSTWIWIDMIRSDLARDTSQSLESCSFSLKAAPSTKWFGGLLSTSFTSLRQYLALPRWVVVISRLLGLCGVF</sequence>
<reference evidence="2 3" key="1">
    <citation type="submission" date="2024-09" db="EMBL/GenBank/DDBJ databases">
        <title>Rethinking Asexuality: The Enigmatic Case of Functional Sexual Genes in Lepraria (Stereocaulaceae).</title>
        <authorList>
            <person name="Doellman M."/>
            <person name="Sun Y."/>
            <person name="Barcenas-Pena A."/>
            <person name="Lumbsch H.T."/>
            <person name="Grewe F."/>
        </authorList>
    </citation>
    <scope>NUCLEOTIDE SEQUENCE [LARGE SCALE GENOMIC DNA]</scope>
    <source>
        <strain evidence="2 3">Grewe 0041</strain>
    </source>
</reference>
<dbReference type="Proteomes" id="UP001590951">
    <property type="component" value="Unassembled WGS sequence"/>
</dbReference>
<protein>
    <submittedName>
        <fullName evidence="2">Uncharacterized protein</fullName>
    </submittedName>
</protein>
<name>A0ABR4B7F3_9LECA</name>
<evidence type="ECO:0000313" key="2">
    <source>
        <dbReference type="EMBL" id="KAL2052971.1"/>
    </source>
</evidence>
<gene>
    <name evidence="2" type="ORF">ABVK25_006608</name>
</gene>
<feature type="transmembrane region" description="Helical" evidence="1">
    <location>
        <begin position="82"/>
        <end position="100"/>
    </location>
</feature>
<feature type="transmembrane region" description="Helical" evidence="1">
    <location>
        <begin position="17"/>
        <end position="39"/>
    </location>
</feature>
<proteinExistence type="predicted"/>
<accession>A0ABR4B7F3</accession>
<keyword evidence="3" id="KW-1185">Reference proteome</keyword>
<organism evidence="2 3">
    <name type="scientific">Lepraria finkii</name>
    <dbReference type="NCBI Taxonomy" id="1340010"/>
    <lineage>
        <taxon>Eukaryota</taxon>
        <taxon>Fungi</taxon>
        <taxon>Dikarya</taxon>
        <taxon>Ascomycota</taxon>
        <taxon>Pezizomycotina</taxon>
        <taxon>Lecanoromycetes</taxon>
        <taxon>OSLEUM clade</taxon>
        <taxon>Lecanoromycetidae</taxon>
        <taxon>Lecanorales</taxon>
        <taxon>Lecanorineae</taxon>
        <taxon>Stereocaulaceae</taxon>
        <taxon>Lepraria</taxon>
    </lineage>
</organism>
<evidence type="ECO:0000313" key="3">
    <source>
        <dbReference type="Proteomes" id="UP001590951"/>
    </source>
</evidence>
<dbReference type="EMBL" id="JBHFEH010000023">
    <property type="protein sequence ID" value="KAL2052971.1"/>
    <property type="molecule type" value="Genomic_DNA"/>
</dbReference>
<keyword evidence="1" id="KW-0472">Membrane</keyword>
<feature type="transmembrane region" description="Helical" evidence="1">
    <location>
        <begin position="164"/>
        <end position="182"/>
    </location>
</feature>
<keyword evidence="1" id="KW-1133">Transmembrane helix</keyword>